<sequence length="58" mass="6489">MSERKTLEEIRAELADDAEGCEACADYGQCIDHGDDYLDDVAERIFREQDVPRAEGAP</sequence>
<evidence type="ECO:0000313" key="1">
    <source>
        <dbReference type="EMBL" id="UQT54359.1"/>
    </source>
</evidence>
<name>A0ABY4PMJ9_9ACTN</name>
<evidence type="ECO:0000313" key="2">
    <source>
        <dbReference type="Proteomes" id="UP000829992"/>
    </source>
</evidence>
<dbReference type="EMBL" id="CP097289">
    <property type="protein sequence ID" value="UQT54359.1"/>
    <property type="molecule type" value="Genomic_DNA"/>
</dbReference>
<evidence type="ECO:0008006" key="3">
    <source>
        <dbReference type="Google" id="ProtNLM"/>
    </source>
</evidence>
<protein>
    <recommendedName>
        <fullName evidence="3">DksA C4-type domain-containing protein</fullName>
    </recommendedName>
</protein>
<keyword evidence="2" id="KW-1185">Reference proteome</keyword>
<dbReference type="Proteomes" id="UP000829992">
    <property type="component" value="Chromosome"/>
</dbReference>
<reference evidence="1 2" key="1">
    <citation type="submission" date="2022-05" db="EMBL/GenBank/DDBJ databases">
        <authorList>
            <person name="Zhou X."/>
            <person name="Li K."/>
            <person name="Man Y."/>
        </authorList>
    </citation>
    <scope>NUCLEOTIDE SEQUENCE [LARGE SCALE GENOMIC DNA]</scope>
    <source>
        <strain evidence="1 2">MS405</strain>
    </source>
</reference>
<accession>A0ABY4PMJ9</accession>
<dbReference type="RefSeq" id="WP_249585855.1">
    <property type="nucleotide sequence ID" value="NZ_BAAAQL010000002.1"/>
</dbReference>
<proteinExistence type="predicted"/>
<gene>
    <name evidence="1" type="ORF">M4V62_04250</name>
</gene>
<organism evidence="1 2">
    <name type="scientific">Streptomyces durmitorensis</name>
    <dbReference type="NCBI Taxonomy" id="319947"/>
    <lineage>
        <taxon>Bacteria</taxon>
        <taxon>Bacillati</taxon>
        <taxon>Actinomycetota</taxon>
        <taxon>Actinomycetes</taxon>
        <taxon>Kitasatosporales</taxon>
        <taxon>Streptomycetaceae</taxon>
        <taxon>Streptomyces</taxon>
    </lineage>
</organism>